<reference evidence="2 3" key="1">
    <citation type="journal article" date="1998" name="Science">
        <title>Genome sequence of the nematode C. elegans: a platform for investigating biology.</title>
        <authorList>
            <consortium name="The C. elegans sequencing consortium"/>
            <person name="Sulson J.E."/>
            <person name="Waterston R."/>
        </authorList>
    </citation>
    <scope>NUCLEOTIDE SEQUENCE [LARGE SCALE GENOMIC DNA]</scope>
    <source>
        <strain evidence="2 3">Bristol N2</strain>
    </source>
</reference>
<dbReference type="EMBL" id="BX284605">
    <property type="protein sequence ID" value="CAB03268.1"/>
    <property type="molecule type" value="Genomic_DNA"/>
</dbReference>
<keyword evidence="3" id="KW-1185">Reference proteome</keyword>
<organism evidence="2 3">
    <name type="scientific">Caenorhabditis elegans</name>
    <dbReference type="NCBI Taxonomy" id="6239"/>
    <lineage>
        <taxon>Eukaryota</taxon>
        <taxon>Metazoa</taxon>
        <taxon>Ecdysozoa</taxon>
        <taxon>Nematoda</taxon>
        <taxon>Chromadorea</taxon>
        <taxon>Rhabditida</taxon>
        <taxon>Rhabditina</taxon>
        <taxon>Rhabditomorpha</taxon>
        <taxon>Rhabditoidea</taxon>
        <taxon>Rhabditidae</taxon>
        <taxon>Peloderinae</taxon>
        <taxon>Caenorhabditis</taxon>
    </lineage>
</organism>
<dbReference type="RefSeq" id="NP_506727.1">
    <property type="nucleotide sequence ID" value="NM_074326.1"/>
</dbReference>
<dbReference type="Pfam" id="PF10326">
    <property type="entry name" value="7TM_GPCR_Str"/>
    <property type="match status" value="1"/>
</dbReference>
<dbReference type="PIR" id="T24311">
    <property type="entry name" value="T24311"/>
</dbReference>
<dbReference type="PANTHER" id="PTHR46000">
    <property type="entry name" value="SEVEN TM RECEPTOR-RELATED"/>
    <property type="match status" value="1"/>
</dbReference>
<dbReference type="UCSC" id="T01G5.6">
    <property type="organism name" value="c. elegans"/>
</dbReference>
<accession>O18011</accession>
<dbReference type="InParanoid" id="O18011"/>
<dbReference type="Proteomes" id="UP000001940">
    <property type="component" value="Chromosome V"/>
</dbReference>
<dbReference type="HOGENOM" id="CLU_2266150_0_0_1"/>
<dbReference type="PaxDb" id="6239-T01G5.6"/>
<name>O18011_CAEEL</name>
<sequence length="103" mass="12020">MRAPLLSHLFARFTGRARRREGYTTSKKLQFKQITTPTFCRFSPIAFVVSVPYFDLEISVPTGIFVSSFNLYPALDAFILMYVLTDYRNALKRKNNVFFCDFK</sequence>
<dbReference type="WormBase" id="T01G5.6">
    <property type="protein sequence ID" value="CE12984"/>
    <property type="gene ID" value="WBGene00011341"/>
</dbReference>
<evidence type="ECO:0000313" key="2">
    <source>
        <dbReference type="EMBL" id="CAB03268.1"/>
    </source>
</evidence>
<keyword evidence="1" id="KW-1133">Transmembrane helix</keyword>
<dbReference type="PhylomeDB" id="O18011"/>
<dbReference type="InterPro" id="IPR019428">
    <property type="entry name" value="7TM_GPCR_serpentine_rcpt_Str"/>
</dbReference>
<dbReference type="FunCoup" id="O18011">
    <property type="interactions" value="127"/>
</dbReference>
<evidence type="ECO:0000313" key="4">
    <source>
        <dbReference type="WormBase" id="T01G5.6"/>
    </source>
</evidence>
<proteinExistence type="predicted"/>
<evidence type="ECO:0000313" key="3">
    <source>
        <dbReference type="Proteomes" id="UP000001940"/>
    </source>
</evidence>
<evidence type="ECO:0000256" key="1">
    <source>
        <dbReference type="SAM" id="Phobius"/>
    </source>
</evidence>
<gene>
    <name evidence="2" type="ORF">CELE_T01G5.6</name>
    <name evidence="2 4" type="ORF">T01G5.6</name>
</gene>
<dbReference type="CTD" id="187959"/>
<dbReference type="OrthoDB" id="5868941at2759"/>
<dbReference type="PANTHER" id="PTHR46000:SF2">
    <property type="entry name" value="SEVEN TM RECEPTOR"/>
    <property type="match status" value="1"/>
</dbReference>
<keyword evidence="1" id="KW-0812">Transmembrane</keyword>
<protein>
    <submittedName>
        <fullName evidence="2">Secreted protein</fullName>
    </submittedName>
</protein>
<dbReference type="KEGG" id="cel:CELE_T01G5.6"/>
<dbReference type="AGR" id="WB:WBGene00011341"/>
<feature type="transmembrane region" description="Helical" evidence="1">
    <location>
        <begin position="64"/>
        <end position="84"/>
    </location>
</feature>
<dbReference type="GeneID" id="187959"/>
<dbReference type="AlphaFoldDB" id="O18011"/>
<keyword evidence="1" id="KW-0472">Membrane</keyword>